<organism evidence="15">
    <name type="scientific">Perkinsus marinus (strain ATCC 50983 / TXsc)</name>
    <dbReference type="NCBI Taxonomy" id="423536"/>
    <lineage>
        <taxon>Eukaryota</taxon>
        <taxon>Sar</taxon>
        <taxon>Alveolata</taxon>
        <taxon>Perkinsozoa</taxon>
        <taxon>Perkinsea</taxon>
        <taxon>Perkinsida</taxon>
        <taxon>Perkinsidae</taxon>
        <taxon>Perkinsus</taxon>
    </lineage>
</organism>
<keyword evidence="9 11" id="KW-0804">Transcription</keyword>
<evidence type="ECO:0000313" key="15">
    <source>
        <dbReference type="Proteomes" id="UP000007800"/>
    </source>
</evidence>
<dbReference type="SMART" id="SM00663">
    <property type="entry name" value="RPOLA_N"/>
    <property type="match status" value="1"/>
</dbReference>
<dbReference type="EMBL" id="GG686772">
    <property type="protein sequence ID" value="EEQ98311.1"/>
    <property type="molecule type" value="Genomic_DNA"/>
</dbReference>
<evidence type="ECO:0000256" key="1">
    <source>
        <dbReference type="ARBA" id="ARBA00004123"/>
    </source>
</evidence>
<dbReference type="InterPro" id="IPR007080">
    <property type="entry name" value="RNA_pol_Rpb1_1"/>
</dbReference>
<keyword evidence="7" id="KW-0862">Zinc</keyword>
<evidence type="ECO:0000256" key="7">
    <source>
        <dbReference type="ARBA" id="ARBA00022833"/>
    </source>
</evidence>
<proteinExistence type="inferred from homology"/>
<keyword evidence="15" id="KW-1185">Reference proteome</keyword>
<dbReference type="InParanoid" id="C5LXY1"/>
<dbReference type="InterPro" id="IPR047107">
    <property type="entry name" value="DNA-dir_RNA_pol1_lsu_C"/>
</dbReference>
<dbReference type="SUPFAM" id="SSF64484">
    <property type="entry name" value="beta and beta-prime subunits of DNA dependent RNA-polymerase"/>
    <property type="match status" value="1"/>
</dbReference>
<evidence type="ECO:0000256" key="5">
    <source>
        <dbReference type="ARBA" id="ARBA00022695"/>
    </source>
</evidence>
<dbReference type="CDD" id="cd01435">
    <property type="entry name" value="RNAP_I_RPA1_N"/>
    <property type="match status" value="1"/>
</dbReference>
<dbReference type="InterPro" id="IPR042102">
    <property type="entry name" value="RNA_pol_Rpb1_3_sf"/>
</dbReference>
<comment type="subcellular location">
    <subcellularLocation>
        <location evidence="1">Nucleus</location>
    </subcellularLocation>
</comment>
<protein>
    <recommendedName>
        <fullName evidence="11">DNA-directed RNA polymerase subunit</fullName>
        <ecNumber evidence="11">2.7.7.6</ecNumber>
    </recommendedName>
</protein>
<evidence type="ECO:0000256" key="11">
    <source>
        <dbReference type="RuleBase" id="RU004279"/>
    </source>
</evidence>
<keyword evidence="10" id="KW-0539">Nucleus</keyword>
<dbReference type="GO" id="GO:0003899">
    <property type="term" value="F:DNA-directed RNA polymerase activity"/>
    <property type="evidence" value="ECO:0007669"/>
    <property type="project" value="UniProtKB-EC"/>
</dbReference>
<dbReference type="GO" id="GO:0005736">
    <property type="term" value="C:RNA polymerase I complex"/>
    <property type="evidence" value="ECO:0007669"/>
    <property type="project" value="TreeGrafter"/>
</dbReference>
<dbReference type="OMA" id="CMGVSAN"/>
<evidence type="ECO:0000256" key="10">
    <source>
        <dbReference type="ARBA" id="ARBA00023242"/>
    </source>
</evidence>
<accession>C5LXY1</accession>
<dbReference type="InterPro" id="IPR000722">
    <property type="entry name" value="RNA_pol_asu"/>
</dbReference>
<dbReference type="InterPro" id="IPR015699">
    <property type="entry name" value="DNA-dir_RNA_pol1_lsu_N"/>
</dbReference>
<evidence type="ECO:0000256" key="4">
    <source>
        <dbReference type="ARBA" id="ARBA00022679"/>
    </source>
</evidence>
<dbReference type="CDD" id="cd02735">
    <property type="entry name" value="RNAP_I_Rpa1_C"/>
    <property type="match status" value="1"/>
</dbReference>
<dbReference type="Pfam" id="PF00623">
    <property type="entry name" value="RNA_pol_Rpb1_2"/>
    <property type="match status" value="1"/>
</dbReference>
<dbReference type="Gene3D" id="2.40.40.20">
    <property type="match status" value="1"/>
</dbReference>
<keyword evidence="4 11" id="KW-0808">Transferase</keyword>
<dbReference type="RefSeq" id="XP_002765594.1">
    <property type="nucleotide sequence ID" value="XM_002765548.1"/>
</dbReference>
<dbReference type="Gene3D" id="1.10.274.100">
    <property type="entry name" value="RNA polymerase Rpb1, domain 3"/>
    <property type="match status" value="1"/>
</dbReference>
<evidence type="ECO:0000313" key="14">
    <source>
        <dbReference type="EMBL" id="EEQ98311.1"/>
    </source>
</evidence>
<evidence type="ECO:0000256" key="6">
    <source>
        <dbReference type="ARBA" id="ARBA00022723"/>
    </source>
</evidence>
<feature type="compositionally biased region" description="Acidic residues" evidence="12">
    <location>
        <begin position="1496"/>
        <end position="1507"/>
    </location>
</feature>
<dbReference type="Pfam" id="PF04983">
    <property type="entry name" value="RNA_pol_Rpb1_3"/>
    <property type="match status" value="1"/>
</dbReference>
<sequence>MSAASEEQIRPGCSIHDVQFMYMSPKEIQDISVKEITEVAAFGNLAGAPLPDGLYDPALGPLHIGDLCKTCGLGVHDCPGHLGHIKLATDVYNPFLIRTLYNVLRRMCTSCNHFRVRKAVTQRYCDRFKLILAGLEPESHDVVMEPCDEKTKSALERDMTSDPNADSREAFVEHASYQDGSSSYVPYIMGHGEEQNRVKALVKQLGLAHNEVNDNLEKLVGKNTSWGISSSGEIQAWNDLVAEFENEVSVAVCPNCKAKSELFRVDGYNKIFRKLRGKAAEKFVTPTYVRNLLHKLWCEEREILEFLFPASVGRGEDIFFMQNIVVPPNKLRPLRFGGDSDDNQGFLPASTVCLKNILESNLLLKQLLETDQEAVENPNDREKAGDALPNLISDEDETMKPVDNTPQRGPMTTLGTALIDLQNNVNNYLDSAKSGKAQNKVVAFGVRQLLERKQGLFRMKMMGKRVNYAARSVISPDVSLETNQIGLPMFAALQLTVPEPVNSFNVDYLRALVENGPDKYPGAAAVVFPDGKLVSLKGRQPHQRKAIARSLYQSTNPDKKPRVVLRHVRDGDPLLVNRQPTLHKPGIMALFVKVLSKEKTIRMHYSNCNTFNADFDGDEINLHCPQDSNARAEAIYIASADHQYLGPTSGKPLRGLIQDHVVSGVFLTARDHFMRKTEVQNLIYTAMRAAIEGDTSGIGSVKSRGQVTKLTTPAGVPKDFRIVMEPPVIVKPQTLWTGKQVITIFLKSLIKFATHSTDKAIVNGFNHHAKAKTPGDLWGGVSDGNKEEQMVTIRDTELIEGVLDKASFGATANGLTHLFYELCGPKAAGLLLTGMGRMLTLYLQYHGFTCAMRDLLITPEGDEARLQMLRKAREDSWNKIRDWVKENSPEEANVKTLHKLQKEIGKLYAADPKVQHPMFEELEETMLSTNRDYWGKLIDILFPKGQVSPFPDNCFSAMVSTGAKGSKVNHSMIDAMLGQQELEGHRAPRMRNQRFLPSFAQYDIGPRAGGYITDRFLTGYRPQEFFYHCMAGREGLVDTAVKTARSGYLQRCLVKNLEGITINYDYTVRDTDSSIVEFLYGEDGMDVTKVSHLEQFDVLDENSAFMAKSAAVAKEEAKMESNLPALYRKWAEKPQSGRRTKELVKEVRESIRVLLSDGGNQVDASDKLRDEEKEHIAFVVKDTHTNGGKAPPMNSMLPPWRFTGAMSEREENALTEYLSHRPEELEKKMPTEEFRDVIMHKYARTLADPGEAVGTLAAQGMGEPSTQMTLNTFHLAGHGGVNVTLGIPRLREIVQTASRHLETPAMEFPVLGGLKVAEELKGKMTRVSLKDVVVATHVLESVTAAQPSGETMRTYELVVELVDPVMIQKAYPSLSQTAIAHFLDHDFRDKLNSNLKKFIKISESTSTITSRKAQQEEGAADVFNEIPEDENNAEQKDQGDESQNVTRTLAQRARATDEEREAELDRMEAASDADDADEGQYDDLVDDAAAAGDDDKKDDDEAEEDNETPAAEEGTQGPALGGQTTAEEYQVSKTKNSTEVIFNKSGRLYGPKFVLRSRPLELSQGISRKILILEAVADLCSDLYIQQTPGITSVHVVEPRPGQSDKVTIETEGVNLDIAWGLDGIDHDRIVTNDIGLILDRYGVEAARAAIVQEVLRVFGHYGIGVDPRHLMLISDYMTHHGGFRPFSRRGMEAHASPWLQMTFETSVNFLTKACNNAQYDTLKSPAGSIIVGKQASVGTGCFDLRMEMPKSVRGLAKDELATQVKKPKKEFVFA</sequence>
<comment type="catalytic activity">
    <reaction evidence="11">
        <text>RNA(n) + a ribonucleoside 5'-triphosphate = RNA(n+1) + diphosphate</text>
        <dbReference type="Rhea" id="RHEA:21248"/>
        <dbReference type="Rhea" id="RHEA-COMP:14527"/>
        <dbReference type="Rhea" id="RHEA-COMP:17342"/>
        <dbReference type="ChEBI" id="CHEBI:33019"/>
        <dbReference type="ChEBI" id="CHEBI:61557"/>
        <dbReference type="ChEBI" id="CHEBI:140395"/>
        <dbReference type="EC" id="2.7.7.6"/>
    </reaction>
</comment>
<dbReference type="Gene3D" id="3.30.70.2850">
    <property type="match status" value="1"/>
</dbReference>
<keyword evidence="8" id="KW-0460">Magnesium</keyword>
<dbReference type="Gene3D" id="1.10.150.390">
    <property type="match status" value="1"/>
</dbReference>
<dbReference type="Gene3D" id="4.10.860.120">
    <property type="entry name" value="RNA polymerase II, clamp domain"/>
    <property type="match status" value="1"/>
</dbReference>
<comment type="function">
    <text evidence="11">DNA-dependent RNA polymerase catalyzes the transcription of DNA into RNA using the four ribonucleoside triphosphates as substrates.</text>
</comment>
<evidence type="ECO:0000259" key="13">
    <source>
        <dbReference type="SMART" id="SM00663"/>
    </source>
</evidence>
<dbReference type="Gene3D" id="6.10.250.2940">
    <property type="match status" value="1"/>
</dbReference>
<dbReference type="PANTHER" id="PTHR19376">
    <property type="entry name" value="DNA-DIRECTED RNA POLYMERASE"/>
    <property type="match status" value="1"/>
</dbReference>
<dbReference type="Gene3D" id="1.10.132.30">
    <property type="match status" value="1"/>
</dbReference>
<dbReference type="GeneID" id="9040779"/>
<dbReference type="GO" id="GO:0003677">
    <property type="term" value="F:DNA binding"/>
    <property type="evidence" value="ECO:0007669"/>
    <property type="project" value="InterPro"/>
</dbReference>
<dbReference type="Pfam" id="PF05000">
    <property type="entry name" value="RNA_pol_Rpb1_4"/>
    <property type="match status" value="1"/>
</dbReference>
<keyword evidence="6" id="KW-0479">Metal-binding</keyword>
<dbReference type="GO" id="GO:0046872">
    <property type="term" value="F:metal ion binding"/>
    <property type="evidence" value="ECO:0007669"/>
    <property type="project" value="UniProtKB-KW"/>
</dbReference>
<dbReference type="InterPro" id="IPR006592">
    <property type="entry name" value="RNA_pol_N"/>
</dbReference>
<evidence type="ECO:0000256" key="2">
    <source>
        <dbReference type="ARBA" id="ARBA00006460"/>
    </source>
</evidence>
<feature type="compositionally biased region" description="Acidic residues" evidence="12">
    <location>
        <begin position="1471"/>
        <end position="1486"/>
    </location>
</feature>
<evidence type="ECO:0000256" key="12">
    <source>
        <dbReference type="SAM" id="MobiDB-lite"/>
    </source>
</evidence>
<keyword evidence="5 11" id="KW-0548">Nucleotidyltransferase</keyword>
<dbReference type="InterPro" id="IPR045867">
    <property type="entry name" value="DNA-dir_RpoC_beta_prime"/>
</dbReference>
<dbReference type="OrthoDB" id="270392at2759"/>
<dbReference type="Gene3D" id="3.30.1490.180">
    <property type="entry name" value="RNA polymerase ii"/>
    <property type="match status" value="1"/>
</dbReference>
<dbReference type="InterPro" id="IPR007083">
    <property type="entry name" value="RNA_pol_Rpb1_4"/>
</dbReference>
<keyword evidence="3 11" id="KW-0240">DNA-directed RNA polymerase</keyword>
<dbReference type="InterPro" id="IPR007081">
    <property type="entry name" value="RNA_pol_Rpb1_5"/>
</dbReference>
<dbReference type="Pfam" id="PF04998">
    <property type="entry name" value="RNA_pol_Rpb1_5"/>
    <property type="match status" value="1"/>
</dbReference>
<dbReference type="InterPro" id="IPR044893">
    <property type="entry name" value="RNA_pol_Rpb1_clamp_domain"/>
</dbReference>
<dbReference type="InterPro" id="IPR007066">
    <property type="entry name" value="RNA_pol_Rpb1_3"/>
</dbReference>
<name>C5LXY1_PERM5</name>
<dbReference type="PANTHER" id="PTHR19376:SF11">
    <property type="entry name" value="DNA-DIRECTED RNA POLYMERASE I SUBUNIT RPA1"/>
    <property type="match status" value="1"/>
</dbReference>
<evidence type="ECO:0000256" key="3">
    <source>
        <dbReference type="ARBA" id="ARBA00022478"/>
    </source>
</evidence>
<feature type="domain" description="RNA polymerase N-terminal" evidence="13">
    <location>
        <begin position="317"/>
        <end position="668"/>
    </location>
</feature>
<dbReference type="Proteomes" id="UP000007800">
    <property type="component" value="Unassembled WGS sequence"/>
</dbReference>
<reference evidence="14 15" key="1">
    <citation type="submission" date="2008-07" db="EMBL/GenBank/DDBJ databases">
        <authorList>
            <person name="El-Sayed N."/>
            <person name="Caler E."/>
            <person name="Inman J."/>
            <person name="Amedeo P."/>
            <person name="Hass B."/>
            <person name="Wortman J."/>
        </authorList>
    </citation>
    <scope>NUCLEOTIDE SEQUENCE [LARGE SCALE GENOMIC DNA]</scope>
    <source>
        <strain evidence="15">ATCC 50983 / TXsc</strain>
    </source>
</reference>
<feature type="compositionally biased region" description="Polar residues" evidence="12">
    <location>
        <begin position="1522"/>
        <end position="1534"/>
    </location>
</feature>
<dbReference type="InterPro" id="IPR038120">
    <property type="entry name" value="Rpb1_funnel_sf"/>
</dbReference>
<dbReference type="GO" id="GO:0006351">
    <property type="term" value="P:DNA-templated transcription"/>
    <property type="evidence" value="ECO:0007669"/>
    <property type="project" value="InterPro"/>
</dbReference>
<comment type="similarity">
    <text evidence="2 11">Belongs to the RNA polymerase beta' chain family.</text>
</comment>
<dbReference type="EC" id="2.7.7.6" evidence="11"/>
<evidence type="ECO:0000256" key="9">
    <source>
        <dbReference type="ARBA" id="ARBA00023163"/>
    </source>
</evidence>
<feature type="region of interest" description="Disordered" evidence="12">
    <location>
        <begin position="1430"/>
        <end position="1534"/>
    </location>
</feature>
<evidence type="ECO:0000256" key="8">
    <source>
        <dbReference type="ARBA" id="ARBA00022842"/>
    </source>
</evidence>
<dbReference type="Gene3D" id="1.10.357.120">
    <property type="match status" value="1"/>
</dbReference>
<dbReference type="Pfam" id="PF04997">
    <property type="entry name" value="RNA_pol_Rpb1_1"/>
    <property type="match status" value="1"/>
</dbReference>
<gene>
    <name evidence="14" type="ORF">Pmar_PMAR013657</name>
</gene>